<comment type="caution">
    <text evidence="7">The sequence shown here is derived from an EMBL/GenBank/DDBJ whole genome shotgun (WGS) entry which is preliminary data.</text>
</comment>
<evidence type="ECO:0000256" key="3">
    <source>
        <dbReference type="ARBA" id="ARBA00022692"/>
    </source>
</evidence>
<dbReference type="RefSeq" id="WP_193778845.1">
    <property type="nucleotide sequence ID" value="NZ_JADDOJ010000004.1"/>
</dbReference>
<organism evidence="7 8">
    <name type="scientific">Ramlibacter aquaticus</name>
    <dbReference type="NCBI Taxonomy" id="2780094"/>
    <lineage>
        <taxon>Bacteria</taxon>
        <taxon>Pseudomonadati</taxon>
        <taxon>Pseudomonadota</taxon>
        <taxon>Betaproteobacteria</taxon>
        <taxon>Burkholderiales</taxon>
        <taxon>Comamonadaceae</taxon>
        <taxon>Ramlibacter</taxon>
    </lineage>
</organism>
<dbReference type="Pfam" id="PF07963">
    <property type="entry name" value="N_methyl"/>
    <property type="match status" value="1"/>
</dbReference>
<comment type="subcellular location">
    <subcellularLocation>
        <location evidence="1">Membrane</location>
        <topology evidence="1">Single-pass membrane protein</topology>
    </subcellularLocation>
</comment>
<evidence type="ECO:0000256" key="4">
    <source>
        <dbReference type="ARBA" id="ARBA00022989"/>
    </source>
</evidence>
<dbReference type="Gene3D" id="3.30.700.10">
    <property type="entry name" value="Glycoprotein, Type 4 Pilin"/>
    <property type="match status" value="1"/>
</dbReference>
<gene>
    <name evidence="7" type="ORF">IM725_01740</name>
</gene>
<name>A0ABR9SB24_9BURK</name>
<reference evidence="7 8" key="1">
    <citation type="submission" date="2020-10" db="EMBL/GenBank/DDBJ databases">
        <title>Draft genome of Ramlibacter aquaticus LMG 30558.</title>
        <authorList>
            <person name="Props R."/>
        </authorList>
    </citation>
    <scope>NUCLEOTIDE SEQUENCE [LARGE SCALE GENOMIC DNA]</scope>
    <source>
        <strain evidence="7 8">LMG 30558</strain>
    </source>
</reference>
<evidence type="ECO:0000313" key="7">
    <source>
        <dbReference type="EMBL" id="MBE7939292.1"/>
    </source>
</evidence>
<feature type="transmembrane region" description="Helical" evidence="6">
    <location>
        <begin position="12"/>
        <end position="34"/>
    </location>
</feature>
<evidence type="ECO:0000313" key="8">
    <source>
        <dbReference type="Proteomes" id="UP000715965"/>
    </source>
</evidence>
<keyword evidence="2" id="KW-0488">Methylation</keyword>
<dbReference type="Proteomes" id="UP000715965">
    <property type="component" value="Unassembled WGS sequence"/>
</dbReference>
<protein>
    <submittedName>
        <fullName evidence="7">Type II secretion system protein</fullName>
    </submittedName>
</protein>
<evidence type="ECO:0000256" key="2">
    <source>
        <dbReference type="ARBA" id="ARBA00022481"/>
    </source>
</evidence>
<evidence type="ECO:0000256" key="6">
    <source>
        <dbReference type="SAM" id="Phobius"/>
    </source>
</evidence>
<dbReference type="InterPro" id="IPR012902">
    <property type="entry name" value="N_methyl_site"/>
</dbReference>
<proteinExistence type="predicted"/>
<sequence>MSTLTPPRQRGFTLIEMIAVVVLLGIAAATIISMQGNILNPQRSVDLTTAQVYSRLQQACAEQVLLVERQDGIDQVTNVSVTNGGSGRFGTNNCDALVAYGSNPIPSVTVNDNYTGSACPTGVTCKLVTVQEGSLPPLVFMLADY</sequence>
<evidence type="ECO:0000256" key="5">
    <source>
        <dbReference type="ARBA" id="ARBA00023136"/>
    </source>
</evidence>
<accession>A0ABR9SB24</accession>
<keyword evidence="4 6" id="KW-1133">Transmembrane helix</keyword>
<dbReference type="SUPFAM" id="SSF54523">
    <property type="entry name" value="Pili subunits"/>
    <property type="match status" value="1"/>
</dbReference>
<keyword evidence="3 6" id="KW-0812">Transmembrane</keyword>
<keyword evidence="8" id="KW-1185">Reference proteome</keyword>
<dbReference type="EMBL" id="JADDOJ010000004">
    <property type="protein sequence ID" value="MBE7939292.1"/>
    <property type="molecule type" value="Genomic_DNA"/>
</dbReference>
<dbReference type="InterPro" id="IPR045584">
    <property type="entry name" value="Pilin-like"/>
</dbReference>
<keyword evidence="5 6" id="KW-0472">Membrane</keyword>
<dbReference type="PRINTS" id="PR00885">
    <property type="entry name" value="BCTERIALGSPH"/>
</dbReference>
<evidence type="ECO:0000256" key="1">
    <source>
        <dbReference type="ARBA" id="ARBA00004167"/>
    </source>
</evidence>
<dbReference type="PROSITE" id="PS00409">
    <property type="entry name" value="PROKAR_NTER_METHYL"/>
    <property type="match status" value="1"/>
</dbReference>
<dbReference type="InterPro" id="IPR002416">
    <property type="entry name" value="T2SS_protein-GspH"/>
</dbReference>
<dbReference type="NCBIfam" id="TIGR02532">
    <property type="entry name" value="IV_pilin_GFxxxE"/>
    <property type="match status" value="1"/>
</dbReference>